<feature type="domain" description="Tyr recombinase" evidence="3">
    <location>
        <begin position="166"/>
        <end position="357"/>
    </location>
</feature>
<evidence type="ECO:0000259" key="3">
    <source>
        <dbReference type="PROSITE" id="PS51898"/>
    </source>
</evidence>
<evidence type="ECO:0000256" key="2">
    <source>
        <dbReference type="ARBA" id="ARBA00023172"/>
    </source>
</evidence>
<sequence>MAHIKLMDDKPRTLPWRAHINRKGLKPLVKMFASKSEAEHWASEQERGIRLNGLPQTIDALKKHTVKEIVSRYLEEVTPSKGCHVSESTVLKKFLRTDLAAKSLAYVSETDGYAYRNKRLKEVLPSTVRREMNSLQHIFEIARKEWGHNSLKNPFRGITIKGSDRQRDRRLNEGELGKLEQACKKCHGLNRLYVPLAIYLAVETGMRMQEILNLTWGDLDFEKRRIRIRKSKTDHITGKDGRTIVMSVMAQIFASMLPFKIEHAGGKVSLGPTDRVFLNRKGKPMTANGFKLAWRHVLENAEIEDLHFHDLRHEAGSRFDEAELTRSEHNLMMGHTPKDMTSRYITSDLNRIQDKLDRHLLGGRTLEETTASVERETGVPRSQWKLPMLAGLAPKTDAA</sequence>
<dbReference type="SUPFAM" id="SSF56349">
    <property type="entry name" value="DNA breaking-rejoining enzymes"/>
    <property type="match status" value="1"/>
</dbReference>
<dbReference type="Proteomes" id="UP001565471">
    <property type="component" value="Unassembled WGS sequence"/>
</dbReference>
<evidence type="ECO:0000313" key="5">
    <source>
        <dbReference type="Proteomes" id="UP001565471"/>
    </source>
</evidence>
<dbReference type="InterPro" id="IPR002104">
    <property type="entry name" value="Integrase_catalytic"/>
</dbReference>
<name>A0ABV4F837_BRAEL</name>
<comment type="caution">
    <text evidence="4">The sequence shown here is derived from an EMBL/GenBank/DDBJ whole genome shotgun (WGS) entry which is preliminary data.</text>
</comment>
<reference evidence="4 5" key="1">
    <citation type="submission" date="2024-07" db="EMBL/GenBank/DDBJ databases">
        <title>Genomic Encyclopedia of Type Strains, Phase V (KMG-V): Genome sequencing to study the core and pangenomes of soil and plant-associated prokaryotes.</title>
        <authorList>
            <person name="Whitman W."/>
        </authorList>
    </citation>
    <scope>NUCLEOTIDE SEQUENCE [LARGE SCALE GENOMIC DNA]</scope>
    <source>
        <strain evidence="4 5">USDA 415</strain>
    </source>
</reference>
<dbReference type="EMBL" id="JBGBZA010000002">
    <property type="protein sequence ID" value="MEY9319613.1"/>
    <property type="molecule type" value="Genomic_DNA"/>
</dbReference>
<protein>
    <submittedName>
        <fullName evidence="4">Integrase</fullName>
    </submittedName>
</protein>
<keyword evidence="5" id="KW-1185">Reference proteome</keyword>
<dbReference type="PANTHER" id="PTHR30349:SF94">
    <property type="entry name" value="INTEGRASE_RECOMBINASE HI_1414-RELATED"/>
    <property type="match status" value="1"/>
</dbReference>
<dbReference type="InterPro" id="IPR050090">
    <property type="entry name" value="Tyrosine_recombinase_XerCD"/>
</dbReference>
<dbReference type="CDD" id="cd00796">
    <property type="entry name" value="INT_Rci_Hp1_C"/>
    <property type="match status" value="1"/>
</dbReference>
<evidence type="ECO:0000256" key="1">
    <source>
        <dbReference type="ARBA" id="ARBA00022908"/>
    </source>
</evidence>
<gene>
    <name evidence="4" type="ORF">ABIF29_006412</name>
</gene>
<dbReference type="PANTHER" id="PTHR30349">
    <property type="entry name" value="PHAGE INTEGRASE-RELATED"/>
    <property type="match status" value="1"/>
</dbReference>
<organism evidence="4 5">
    <name type="scientific">Bradyrhizobium elkanii</name>
    <dbReference type="NCBI Taxonomy" id="29448"/>
    <lineage>
        <taxon>Bacteria</taxon>
        <taxon>Pseudomonadati</taxon>
        <taxon>Pseudomonadota</taxon>
        <taxon>Alphaproteobacteria</taxon>
        <taxon>Hyphomicrobiales</taxon>
        <taxon>Nitrobacteraceae</taxon>
        <taxon>Bradyrhizobium</taxon>
    </lineage>
</organism>
<dbReference type="PROSITE" id="PS51898">
    <property type="entry name" value="TYR_RECOMBINASE"/>
    <property type="match status" value="1"/>
</dbReference>
<dbReference type="InterPro" id="IPR011010">
    <property type="entry name" value="DNA_brk_join_enz"/>
</dbReference>
<dbReference type="RefSeq" id="WP_016843678.1">
    <property type="nucleotide sequence ID" value="NZ_JALJZB010000001.1"/>
</dbReference>
<dbReference type="InterPro" id="IPR013762">
    <property type="entry name" value="Integrase-like_cat_sf"/>
</dbReference>
<keyword evidence="1" id="KW-0229">DNA integration</keyword>
<keyword evidence="2" id="KW-0233">DNA recombination</keyword>
<dbReference type="Gene3D" id="1.10.443.10">
    <property type="entry name" value="Intergrase catalytic core"/>
    <property type="match status" value="1"/>
</dbReference>
<dbReference type="Pfam" id="PF00589">
    <property type="entry name" value="Phage_integrase"/>
    <property type="match status" value="1"/>
</dbReference>
<evidence type="ECO:0000313" key="4">
    <source>
        <dbReference type="EMBL" id="MEY9319613.1"/>
    </source>
</evidence>
<accession>A0ABV4F837</accession>
<proteinExistence type="predicted"/>